<dbReference type="EMBL" id="VWOJ01000001">
    <property type="protein sequence ID" value="KAA5804652.1"/>
    <property type="molecule type" value="Genomic_DNA"/>
</dbReference>
<dbReference type="GO" id="GO:0006559">
    <property type="term" value="P:L-phenylalanine catabolic process"/>
    <property type="evidence" value="ECO:0007669"/>
    <property type="project" value="TreeGrafter"/>
</dbReference>
<comment type="similarity">
    <text evidence="1">Belongs to the GST superfamily. Zeta family.</text>
</comment>
<dbReference type="Gene3D" id="1.20.1050.10">
    <property type="match status" value="1"/>
</dbReference>
<dbReference type="NCBIfam" id="TIGR01262">
    <property type="entry name" value="maiA"/>
    <property type="match status" value="1"/>
</dbReference>
<dbReference type="InterPro" id="IPR040079">
    <property type="entry name" value="Glutathione_S-Trfase"/>
</dbReference>
<proteinExistence type="inferred from homology"/>
<dbReference type="InterPro" id="IPR036249">
    <property type="entry name" value="Thioredoxin-like_sf"/>
</dbReference>
<keyword evidence="4" id="KW-0413">Isomerase</keyword>
<organism evidence="4 5">
    <name type="scientific">Alkalicaulis satelles</name>
    <dbReference type="NCBI Taxonomy" id="2609175"/>
    <lineage>
        <taxon>Bacteria</taxon>
        <taxon>Pseudomonadati</taxon>
        <taxon>Pseudomonadota</taxon>
        <taxon>Alphaproteobacteria</taxon>
        <taxon>Maricaulales</taxon>
        <taxon>Maricaulaceae</taxon>
        <taxon>Alkalicaulis</taxon>
    </lineage>
</organism>
<dbReference type="InterPro" id="IPR034333">
    <property type="entry name" value="GST_Zeta_N"/>
</dbReference>
<dbReference type="RefSeq" id="WP_150021683.1">
    <property type="nucleotide sequence ID" value="NZ_VWOJ01000001.1"/>
</dbReference>
<dbReference type="Pfam" id="PF13409">
    <property type="entry name" value="GST_N_2"/>
    <property type="match status" value="1"/>
</dbReference>
<evidence type="ECO:0000259" key="3">
    <source>
        <dbReference type="PROSITE" id="PS50405"/>
    </source>
</evidence>
<reference evidence="4 5" key="1">
    <citation type="submission" date="2019-09" db="EMBL/GenBank/DDBJ databases">
        <authorList>
            <person name="Kevbrin V."/>
            <person name="Grouzdev D.S."/>
        </authorList>
    </citation>
    <scope>NUCLEOTIDE SEQUENCE [LARGE SCALE GENOMIC DNA]</scope>
    <source>
        <strain evidence="4 5">G-192</strain>
    </source>
</reference>
<name>A0A5M6ZIJ3_9PROT</name>
<dbReference type="SFLD" id="SFLDS00019">
    <property type="entry name" value="Glutathione_Transferase_(cytos"/>
    <property type="match status" value="1"/>
</dbReference>
<dbReference type="Gene3D" id="3.40.30.10">
    <property type="entry name" value="Glutaredoxin"/>
    <property type="match status" value="1"/>
</dbReference>
<dbReference type="PROSITE" id="PS50405">
    <property type="entry name" value="GST_CTER"/>
    <property type="match status" value="1"/>
</dbReference>
<evidence type="ECO:0000256" key="1">
    <source>
        <dbReference type="ARBA" id="ARBA00010007"/>
    </source>
</evidence>
<dbReference type="InterPro" id="IPR010987">
    <property type="entry name" value="Glutathione-S-Trfase_C-like"/>
</dbReference>
<dbReference type="InterPro" id="IPR004045">
    <property type="entry name" value="Glutathione_S-Trfase_N"/>
</dbReference>
<dbReference type="PANTHER" id="PTHR42673">
    <property type="entry name" value="MALEYLACETOACETATE ISOMERASE"/>
    <property type="match status" value="1"/>
</dbReference>
<dbReference type="CDD" id="cd03042">
    <property type="entry name" value="GST_N_Zeta"/>
    <property type="match status" value="1"/>
</dbReference>
<dbReference type="GO" id="GO:0005737">
    <property type="term" value="C:cytoplasm"/>
    <property type="evidence" value="ECO:0007669"/>
    <property type="project" value="InterPro"/>
</dbReference>
<dbReference type="GO" id="GO:0006749">
    <property type="term" value="P:glutathione metabolic process"/>
    <property type="evidence" value="ECO:0007669"/>
    <property type="project" value="TreeGrafter"/>
</dbReference>
<evidence type="ECO:0000313" key="5">
    <source>
        <dbReference type="Proteomes" id="UP000325122"/>
    </source>
</evidence>
<dbReference type="EC" id="5.2.1.2" evidence="4"/>
<gene>
    <name evidence="4" type="primary">maiA</name>
    <name evidence="4" type="ORF">F1654_01195</name>
</gene>
<dbReference type="PROSITE" id="PS50404">
    <property type="entry name" value="GST_NTER"/>
    <property type="match status" value="1"/>
</dbReference>
<evidence type="ECO:0000313" key="4">
    <source>
        <dbReference type="EMBL" id="KAA5804652.1"/>
    </source>
</evidence>
<protein>
    <submittedName>
        <fullName evidence="4">Maleylacetoacetate isomerase</fullName>
        <ecNumber evidence="4">5.2.1.2</ecNumber>
    </submittedName>
</protein>
<feature type="domain" description="GST N-terminal" evidence="2">
    <location>
        <begin position="1"/>
        <end position="82"/>
    </location>
</feature>
<dbReference type="SUPFAM" id="SSF52833">
    <property type="entry name" value="Thioredoxin-like"/>
    <property type="match status" value="1"/>
</dbReference>
<dbReference type="SUPFAM" id="SSF47616">
    <property type="entry name" value="GST C-terminal domain-like"/>
    <property type="match status" value="1"/>
</dbReference>
<comment type="caution">
    <text evidence="4">The sequence shown here is derived from an EMBL/GenBank/DDBJ whole genome shotgun (WGS) entry which is preliminary data.</text>
</comment>
<keyword evidence="5" id="KW-1185">Reference proteome</keyword>
<dbReference type="SFLD" id="SFLDG00358">
    <property type="entry name" value="Main_(cytGST)"/>
    <property type="match status" value="1"/>
</dbReference>
<sequence>MKLVLHGYFRSGTSYRVRLALNWKGLAYETAVVNLVDGGQRAASYLARNPQGLVPALEADGRILTQSPAIIEWIEETWPERPLLPADPYQRARVRAFAAAIGCDIHPIQNLRVMKKLRADHGADQDGATAWARHWIETGFTALEVLAADAGGQGGFIFGDGPSLAEIYLLPQMFNARRFGVDLAAFPRLVAADEAARALPELAAAAPELQPDAV</sequence>
<feature type="domain" description="GST C-terminal" evidence="3">
    <location>
        <begin position="87"/>
        <end position="214"/>
    </location>
</feature>
<dbReference type="GO" id="GO:0016034">
    <property type="term" value="F:maleylacetoacetate isomerase activity"/>
    <property type="evidence" value="ECO:0007669"/>
    <property type="project" value="UniProtKB-EC"/>
</dbReference>
<dbReference type="InterPro" id="IPR005955">
    <property type="entry name" value="GST_Zeta"/>
</dbReference>
<evidence type="ECO:0000259" key="2">
    <source>
        <dbReference type="PROSITE" id="PS50404"/>
    </source>
</evidence>
<dbReference type="PANTHER" id="PTHR42673:SF4">
    <property type="entry name" value="MALEYLACETOACETATE ISOMERASE"/>
    <property type="match status" value="1"/>
</dbReference>
<dbReference type="InterPro" id="IPR036282">
    <property type="entry name" value="Glutathione-S-Trfase_C_sf"/>
</dbReference>
<dbReference type="GO" id="GO:0004364">
    <property type="term" value="F:glutathione transferase activity"/>
    <property type="evidence" value="ECO:0007669"/>
    <property type="project" value="TreeGrafter"/>
</dbReference>
<accession>A0A5M6ZIJ3</accession>
<dbReference type="Proteomes" id="UP000325122">
    <property type="component" value="Unassembled WGS sequence"/>
</dbReference>
<dbReference type="AlphaFoldDB" id="A0A5M6ZIJ3"/>